<dbReference type="GO" id="GO:0016491">
    <property type="term" value="F:oxidoreductase activity"/>
    <property type="evidence" value="ECO:0007669"/>
    <property type="project" value="UniProtKB-KW"/>
</dbReference>
<reference evidence="6" key="2">
    <citation type="submission" date="2021-08" db="EMBL/GenBank/DDBJ databases">
        <authorList>
            <person name="Gostincar C."/>
            <person name="Sun X."/>
            <person name="Song Z."/>
            <person name="Gunde-Cimerman N."/>
        </authorList>
    </citation>
    <scope>NUCLEOTIDE SEQUENCE</scope>
    <source>
        <strain evidence="6">EXF-9298</strain>
    </source>
</reference>
<keyword evidence="4" id="KW-0812">Transmembrane</keyword>
<dbReference type="SUPFAM" id="SSF54373">
    <property type="entry name" value="FAD-linked reductases, C-terminal domain"/>
    <property type="match status" value="1"/>
</dbReference>
<sequence length="433" mass="48380">MAKENPQFSVAIVGGGVAGMTLTIALAKRGFDVKIYEQAPQFTEIGAGIAFSPNAKQAMKKCDPAVHEAYLRVATSSGSPEKINTWYDFVDGYTDKDTDQWLFDVTRDAPADGCHRAHFLEEMIKLVPEGTAHFNKHLDNIVDNGGSNPLTLRFSDGTTAEADIGNDGIKSSIRGMLFGKDAPEAKPTYTHRYAYRGLLKMENAIKALGNDLATNRTMHLGQDGHVLTFPVAHGKILNVVAFKYDPGEWTDTRLVVPTTREDAKQDYKDWGCKVRALVELLEDKLDKWAIFDLGDHPVPTYAKGRVAIIGDAAHATGPHHGAGAGICIEDSAILAELLDLAWSRLEEQSTRAARTKVLERVLEVFDEARRERTQWLVQSSRASVELYEWRDHLCKRDPAKIKEQILWRNHKIWRVDIDDMVAEANRKLEELIM</sequence>
<name>A0A9P8G4D5_AURME</name>
<evidence type="ECO:0000313" key="6">
    <source>
        <dbReference type="EMBL" id="KAG9990736.1"/>
    </source>
</evidence>
<keyword evidence="4" id="KW-1133">Transmembrane helix</keyword>
<evidence type="ECO:0000256" key="1">
    <source>
        <dbReference type="ARBA" id="ARBA00022630"/>
    </source>
</evidence>
<evidence type="ECO:0000259" key="5">
    <source>
        <dbReference type="Pfam" id="PF01494"/>
    </source>
</evidence>
<organism evidence="6 7">
    <name type="scientific">Aureobasidium melanogenum</name>
    <name type="common">Aureobasidium pullulans var. melanogenum</name>
    <dbReference type="NCBI Taxonomy" id="46634"/>
    <lineage>
        <taxon>Eukaryota</taxon>
        <taxon>Fungi</taxon>
        <taxon>Dikarya</taxon>
        <taxon>Ascomycota</taxon>
        <taxon>Pezizomycotina</taxon>
        <taxon>Dothideomycetes</taxon>
        <taxon>Dothideomycetidae</taxon>
        <taxon>Dothideales</taxon>
        <taxon>Saccotheciaceae</taxon>
        <taxon>Aureobasidium</taxon>
    </lineage>
</organism>
<evidence type="ECO:0000313" key="7">
    <source>
        <dbReference type="Proteomes" id="UP000729357"/>
    </source>
</evidence>
<dbReference type="SUPFAM" id="SSF51905">
    <property type="entry name" value="FAD/NAD(P)-binding domain"/>
    <property type="match status" value="1"/>
</dbReference>
<proteinExistence type="predicted"/>
<comment type="caution">
    <text evidence="6">The sequence shown here is derived from an EMBL/GenBank/DDBJ whole genome shotgun (WGS) entry which is preliminary data.</text>
</comment>
<dbReference type="PANTHER" id="PTHR46720">
    <property type="entry name" value="HYDROXYLASE, PUTATIVE (AFU_ORTHOLOGUE AFUA_3G01460)-RELATED"/>
    <property type="match status" value="1"/>
</dbReference>
<dbReference type="Proteomes" id="UP000729357">
    <property type="component" value="Unassembled WGS sequence"/>
</dbReference>
<keyword evidence="7" id="KW-1185">Reference proteome</keyword>
<dbReference type="Gene3D" id="3.50.50.60">
    <property type="entry name" value="FAD/NAD(P)-binding domain"/>
    <property type="match status" value="1"/>
</dbReference>
<evidence type="ECO:0000256" key="4">
    <source>
        <dbReference type="SAM" id="Phobius"/>
    </source>
</evidence>
<keyword evidence="3" id="KW-0560">Oxidoreductase</keyword>
<dbReference type="Pfam" id="PF13450">
    <property type="entry name" value="NAD_binding_8"/>
    <property type="match status" value="1"/>
</dbReference>
<reference evidence="6" key="1">
    <citation type="journal article" date="2021" name="J Fungi (Basel)">
        <title>Virulence traits and population genomics of the black yeast Aureobasidium melanogenum.</title>
        <authorList>
            <person name="Cernosa A."/>
            <person name="Sun X."/>
            <person name="Gostincar C."/>
            <person name="Fang C."/>
            <person name="Gunde-Cimerman N."/>
            <person name="Song Z."/>
        </authorList>
    </citation>
    <scope>NUCLEOTIDE SEQUENCE</scope>
    <source>
        <strain evidence="6">EXF-9298</strain>
    </source>
</reference>
<accession>A0A9P8G4D5</accession>
<evidence type="ECO:0000256" key="2">
    <source>
        <dbReference type="ARBA" id="ARBA00022827"/>
    </source>
</evidence>
<dbReference type="GO" id="GO:0044550">
    <property type="term" value="P:secondary metabolite biosynthetic process"/>
    <property type="evidence" value="ECO:0007669"/>
    <property type="project" value="UniProtKB-ARBA"/>
</dbReference>
<evidence type="ECO:0000256" key="3">
    <source>
        <dbReference type="ARBA" id="ARBA00023002"/>
    </source>
</evidence>
<dbReference type="EMBL" id="JAHFXS010000019">
    <property type="protein sequence ID" value="KAG9990736.1"/>
    <property type="molecule type" value="Genomic_DNA"/>
</dbReference>
<dbReference type="GO" id="GO:0071949">
    <property type="term" value="F:FAD binding"/>
    <property type="evidence" value="ECO:0007669"/>
    <property type="project" value="InterPro"/>
</dbReference>
<keyword evidence="4" id="KW-0472">Membrane</keyword>
<protein>
    <submittedName>
        <fullName evidence="6">FAD/NAD(P)-binding domain-containing protein</fullName>
    </submittedName>
</protein>
<dbReference type="Pfam" id="PF01494">
    <property type="entry name" value="FAD_binding_3"/>
    <property type="match status" value="1"/>
</dbReference>
<dbReference type="PANTHER" id="PTHR46720:SF3">
    <property type="entry name" value="FAD-BINDING DOMAIN-CONTAINING PROTEIN-RELATED"/>
    <property type="match status" value="1"/>
</dbReference>
<gene>
    <name evidence="6" type="ORF">KCU98_g915</name>
</gene>
<feature type="non-terminal residue" evidence="6">
    <location>
        <position position="1"/>
    </location>
</feature>
<dbReference type="PRINTS" id="PR00420">
    <property type="entry name" value="RNGMNOXGNASE"/>
</dbReference>
<dbReference type="InterPro" id="IPR036188">
    <property type="entry name" value="FAD/NAD-bd_sf"/>
</dbReference>
<dbReference type="InterPro" id="IPR051104">
    <property type="entry name" value="FAD_monoxygenase"/>
</dbReference>
<feature type="domain" description="FAD-binding" evidence="5">
    <location>
        <begin position="258"/>
        <end position="338"/>
    </location>
</feature>
<dbReference type="InterPro" id="IPR002938">
    <property type="entry name" value="FAD-bd"/>
</dbReference>
<keyword evidence="1" id="KW-0285">Flavoprotein</keyword>
<dbReference type="AlphaFoldDB" id="A0A9P8G4D5"/>
<feature type="transmembrane region" description="Helical" evidence="4">
    <location>
        <begin position="6"/>
        <end position="27"/>
    </location>
</feature>
<dbReference type="FunFam" id="3.50.50.60:FF:000153">
    <property type="entry name" value="Salicylate hydroxylase, putative"/>
    <property type="match status" value="1"/>
</dbReference>
<keyword evidence="2" id="KW-0274">FAD</keyword>